<gene>
    <name evidence="1" type="ORF">A3H68_01815</name>
</gene>
<dbReference type="SUPFAM" id="SSF48452">
    <property type="entry name" value="TPR-like"/>
    <property type="match status" value="1"/>
</dbReference>
<evidence type="ECO:0000313" key="1">
    <source>
        <dbReference type="EMBL" id="OHA41680.1"/>
    </source>
</evidence>
<dbReference type="Gene3D" id="1.25.40.10">
    <property type="entry name" value="Tetratricopeptide repeat domain"/>
    <property type="match status" value="1"/>
</dbReference>
<sequence length="227" mass="26442">MEMIITKKTIYQIEERLVTLARGTRYKEGIRLIDNYVKKYGKVDELLTQKAFFYYHYAAFIKYGGGHVEKRAKLIQWYFQHAIDICRSIIEKLDDIENKNLLNSRLYLAQIYAMLGVAGRAKKIALQTYKYKPSSLTAERAADVCLRIQDNRGALLWYKKSVNLAKNSASRLMSRIGIAITYKRMGDSKTSLRHALKAFGLLKRARKDINVLFLKKMLYSHFPELKK</sequence>
<evidence type="ECO:0008006" key="3">
    <source>
        <dbReference type="Google" id="ProtNLM"/>
    </source>
</evidence>
<name>A0A1G2P031_9BACT</name>
<dbReference type="AlphaFoldDB" id="A0A1G2P031"/>
<dbReference type="InterPro" id="IPR011990">
    <property type="entry name" value="TPR-like_helical_dom_sf"/>
</dbReference>
<reference evidence="1 2" key="1">
    <citation type="journal article" date="2016" name="Nat. Commun.">
        <title>Thousands of microbial genomes shed light on interconnected biogeochemical processes in an aquifer system.</title>
        <authorList>
            <person name="Anantharaman K."/>
            <person name="Brown C.T."/>
            <person name="Hug L.A."/>
            <person name="Sharon I."/>
            <person name="Castelle C.J."/>
            <person name="Probst A.J."/>
            <person name="Thomas B.C."/>
            <person name="Singh A."/>
            <person name="Wilkins M.J."/>
            <person name="Karaoz U."/>
            <person name="Brodie E.L."/>
            <person name="Williams K.H."/>
            <person name="Hubbard S.S."/>
            <person name="Banfield J.F."/>
        </authorList>
    </citation>
    <scope>NUCLEOTIDE SEQUENCE [LARGE SCALE GENOMIC DNA]</scope>
</reference>
<proteinExistence type="predicted"/>
<organism evidence="1 2">
    <name type="scientific">Candidatus Taylorbacteria bacterium RIFCSPLOWO2_02_FULL_46_40</name>
    <dbReference type="NCBI Taxonomy" id="1802329"/>
    <lineage>
        <taxon>Bacteria</taxon>
        <taxon>Candidatus Tayloriibacteriota</taxon>
    </lineage>
</organism>
<dbReference type="Proteomes" id="UP000176429">
    <property type="component" value="Unassembled WGS sequence"/>
</dbReference>
<protein>
    <recommendedName>
        <fullName evidence="3">MalT-like TPR region domain-containing protein</fullName>
    </recommendedName>
</protein>
<dbReference type="EMBL" id="MHSH01000021">
    <property type="protein sequence ID" value="OHA41680.1"/>
    <property type="molecule type" value="Genomic_DNA"/>
</dbReference>
<comment type="caution">
    <text evidence="1">The sequence shown here is derived from an EMBL/GenBank/DDBJ whole genome shotgun (WGS) entry which is preliminary data.</text>
</comment>
<evidence type="ECO:0000313" key="2">
    <source>
        <dbReference type="Proteomes" id="UP000176429"/>
    </source>
</evidence>
<accession>A0A1G2P031</accession>